<evidence type="ECO:0000256" key="3">
    <source>
        <dbReference type="ARBA" id="ARBA00022801"/>
    </source>
</evidence>
<comment type="cofactor">
    <cofactor evidence="1">
        <name>Zn(2+)</name>
        <dbReference type="ChEBI" id="CHEBI:29105"/>
    </cofactor>
</comment>
<dbReference type="InterPro" id="IPR036866">
    <property type="entry name" value="RibonucZ/Hydroxyglut_hydro"/>
</dbReference>
<evidence type="ECO:0000259" key="5">
    <source>
        <dbReference type="SMART" id="SM00849"/>
    </source>
</evidence>
<dbReference type="SUPFAM" id="SSF56281">
    <property type="entry name" value="Metallo-hydrolase/oxidoreductase"/>
    <property type="match status" value="1"/>
</dbReference>
<dbReference type="PANTHER" id="PTHR46233:SF3">
    <property type="entry name" value="HYDROXYACYLGLUTATHIONE HYDROLASE GLOC"/>
    <property type="match status" value="1"/>
</dbReference>
<proteinExistence type="predicted"/>
<comment type="caution">
    <text evidence="6">The sequence shown here is derived from an EMBL/GenBank/DDBJ whole genome shotgun (WGS) entry which is preliminary data.</text>
</comment>
<dbReference type="Pfam" id="PF00753">
    <property type="entry name" value="Lactamase_B"/>
    <property type="match status" value="1"/>
</dbReference>
<gene>
    <name evidence="6" type="ORF">H8692_06050</name>
</gene>
<evidence type="ECO:0000313" key="7">
    <source>
        <dbReference type="Proteomes" id="UP000610862"/>
    </source>
</evidence>
<reference evidence="6" key="1">
    <citation type="submission" date="2020-08" db="EMBL/GenBank/DDBJ databases">
        <title>Genome public.</title>
        <authorList>
            <person name="Liu C."/>
            <person name="Sun Q."/>
        </authorList>
    </citation>
    <scope>NUCLEOTIDE SEQUENCE</scope>
    <source>
        <strain evidence="6">NSJ-24</strain>
    </source>
</reference>
<dbReference type="InterPro" id="IPR051453">
    <property type="entry name" value="MBL_Glyoxalase_II"/>
</dbReference>
<keyword evidence="2" id="KW-0479">Metal-binding</keyword>
<dbReference type="PANTHER" id="PTHR46233">
    <property type="entry name" value="HYDROXYACYLGLUTATHIONE HYDROLASE GLOC"/>
    <property type="match status" value="1"/>
</dbReference>
<evidence type="ECO:0000313" key="6">
    <source>
        <dbReference type="EMBL" id="MBC8568327.1"/>
    </source>
</evidence>
<sequence length="198" mass="22736">MKIKRFICGMLESNGYVIYQQDGADCYVIDPGYGPNVFKDFIKEHSLYLKGILLTHYHYDHVGAVQKLKDFFDCPVYMHRYDCDLYKKDVDVYLEDGDIIYLDGEAIRVINTPGHTKGSVCFFSERSKLAFTGDTVFNVDLGRTDLESGSEADMRKSIHDIVDTWGNDIMIYPGHGDGCTMKTVRKINREFIDIVNER</sequence>
<dbReference type="InterPro" id="IPR001279">
    <property type="entry name" value="Metallo-B-lactamas"/>
</dbReference>
<dbReference type="GO" id="GO:0016787">
    <property type="term" value="F:hydrolase activity"/>
    <property type="evidence" value="ECO:0007669"/>
    <property type="project" value="UniProtKB-KW"/>
</dbReference>
<dbReference type="Gene3D" id="3.60.15.10">
    <property type="entry name" value="Ribonuclease Z/Hydroxyacylglutathione hydrolase-like"/>
    <property type="match status" value="1"/>
</dbReference>
<dbReference type="SMART" id="SM00849">
    <property type="entry name" value="Lactamase_B"/>
    <property type="match status" value="1"/>
</dbReference>
<organism evidence="6 7">
    <name type="scientific">Lentihominibacter hominis</name>
    <dbReference type="NCBI Taxonomy" id="2763645"/>
    <lineage>
        <taxon>Bacteria</taxon>
        <taxon>Bacillati</taxon>
        <taxon>Bacillota</taxon>
        <taxon>Clostridia</taxon>
        <taxon>Peptostreptococcales</taxon>
        <taxon>Anaerovoracaceae</taxon>
        <taxon>Lentihominibacter</taxon>
    </lineage>
</organism>
<name>A0A926E6M6_9FIRM</name>
<evidence type="ECO:0000256" key="2">
    <source>
        <dbReference type="ARBA" id="ARBA00022723"/>
    </source>
</evidence>
<feature type="domain" description="Metallo-beta-lactamase" evidence="5">
    <location>
        <begin position="14"/>
        <end position="175"/>
    </location>
</feature>
<dbReference type="CDD" id="cd06262">
    <property type="entry name" value="metallo-hydrolase-like_MBL-fold"/>
    <property type="match status" value="1"/>
</dbReference>
<keyword evidence="3" id="KW-0378">Hydrolase</keyword>
<dbReference type="RefSeq" id="WP_187525248.1">
    <property type="nucleotide sequence ID" value="NZ_JACRTA010000002.1"/>
</dbReference>
<evidence type="ECO:0000256" key="4">
    <source>
        <dbReference type="ARBA" id="ARBA00022833"/>
    </source>
</evidence>
<dbReference type="AlphaFoldDB" id="A0A926E6M6"/>
<dbReference type="GO" id="GO:0046872">
    <property type="term" value="F:metal ion binding"/>
    <property type="evidence" value="ECO:0007669"/>
    <property type="project" value="UniProtKB-KW"/>
</dbReference>
<keyword evidence="7" id="KW-1185">Reference proteome</keyword>
<evidence type="ECO:0000256" key="1">
    <source>
        <dbReference type="ARBA" id="ARBA00001947"/>
    </source>
</evidence>
<accession>A0A926E6M6</accession>
<dbReference type="EMBL" id="JACRTA010000002">
    <property type="protein sequence ID" value="MBC8568327.1"/>
    <property type="molecule type" value="Genomic_DNA"/>
</dbReference>
<keyword evidence="4" id="KW-0862">Zinc</keyword>
<dbReference type="Proteomes" id="UP000610862">
    <property type="component" value="Unassembled WGS sequence"/>
</dbReference>
<protein>
    <submittedName>
        <fullName evidence="6">MBL fold metallo-hydrolase</fullName>
    </submittedName>
</protein>